<evidence type="ECO:0000259" key="1">
    <source>
        <dbReference type="PROSITE" id="PS50943"/>
    </source>
</evidence>
<dbReference type="Proteomes" id="UP000737612">
    <property type="component" value="Unassembled WGS sequence"/>
</dbReference>
<organism evidence="2 3">
    <name type="scientific">Fusicatenibacter saccharivorans</name>
    <dbReference type="NCBI Taxonomy" id="1150298"/>
    <lineage>
        <taxon>Bacteria</taxon>
        <taxon>Bacillati</taxon>
        <taxon>Bacillota</taxon>
        <taxon>Clostridia</taxon>
        <taxon>Lachnospirales</taxon>
        <taxon>Lachnospiraceae</taxon>
        <taxon>Fusicatenibacter</taxon>
    </lineage>
</organism>
<feature type="domain" description="HTH cro/C1-type" evidence="1">
    <location>
        <begin position="22"/>
        <end position="47"/>
    </location>
</feature>
<sequence>MGKRIVAIMGSMDNDVDMVSYVRKLMREKNLTLTDVAKMSGVTRQAIFDSLTRENTNYYAVKRVLRAVGLDIEVIRKDGKEVEFDQNALQKALDQEQPRLGKLKNILASVGYELAIMEKDEQN</sequence>
<dbReference type="CDD" id="cd00093">
    <property type="entry name" value="HTH_XRE"/>
    <property type="match status" value="1"/>
</dbReference>
<dbReference type="PROSITE" id="PS50943">
    <property type="entry name" value="HTH_CROC1"/>
    <property type="match status" value="1"/>
</dbReference>
<accession>A0A938Z5F3</accession>
<gene>
    <name evidence="2" type="ORF">JTJ23_02855</name>
</gene>
<name>A0A938Z5F3_9FIRM</name>
<comment type="caution">
    <text evidence="2">The sequence shown here is derived from an EMBL/GenBank/DDBJ whole genome shotgun (WGS) entry which is preliminary data.</text>
</comment>
<evidence type="ECO:0000313" key="3">
    <source>
        <dbReference type="Proteomes" id="UP000737612"/>
    </source>
</evidence>
<proteinExistence type="predicted"/>
<dbReference type="EMBL" id="JAFHBD010000009">
    <property type="protein sequence ID" value="MBN2952542.1"/>
    <property type="molecule type" value="Genomic_DNA"/>
</dbReference>
<dbReference type="Gene3D" id="1.10.260.40">
    <property type="entry name" value="lambda repressor-like DNA-binding domains"/>
    <property type="match status" value="1"/>
</dbReference>
<protein>
    <recommendedName>
        <fullName evidence="1">HTH cro/C1-type domain-containing protein</fullName>
    </recommendedName>
</protein>
<reference evidence="2" key="1">
    <citation type="submission" date="2021-02" db="EMBL/GenBank/DDBJ databases">
        <title>Metagenome-assembled genomes from human diarrheal sample B26.</title>
        <authorList>
            <person name="Ateba T.P."/>
            <person name="Alayande K.A."/>
            <person name="Mwanza M."/>
        </authorList>
    </citation>
    <scope>NUCLEOTIDE SEQUENCE</scope>
    <source>
        <strain evidence="2">06WH</strain>
    </source>
</reference>
<dbReference type="GO" id="GO:0003677">
    <property type="term" value="F:DNA binding"/>
    <property type="evidence" value="ECO:0007669"/>
    <property type="project" value="InterPro"/>
</dbReference>
<dbReference type="InterPro" id="IPR001387">
    <property type="entry name" value="Cro/C1-type_HTH"/>
</dbReference>
<dbReference type="SUPFAM" id="SSF47413">
    <property type="entry name" value="lambda repressor-like DNA-binding domains"/>
    <property type="match status" value="1"/>
</dbReference>
<dbReference type="AlphaFoldDB" id="A0A938Z5F3"/>
<evidence type="ECO:0000313" key="2">
    <source>
        <dbReference type="EMBL" id="MBN2952542.1"/>
    </source>
</evidence>
<dbReference type="InterPro" id="IPR010982">
    <property type="entry name" value="Lambda_DNA-bd_dom_sf"/>
</dbReference>